<gene>
    <name evidence="2" type="ORF">HHO47_13025</name>
</gene>
<protein>
    <submittedName>
        <fullName evidence="2">Uncharacterized protein</fullName>
    </submittedName>
</protein>
<name>A0A7Y0DU76_9GAMM</name>
<organism evidence="2 3">
    <name type="scientific">Pseudoalteromonas arctica</name>
    <dbReference type="NCBI Taxonomy" id="394751"/>
    <lineage>
        <taxon>Bacteria</taxon>
        <taxon>Pseudomonadati</taxon>
        <taxon>Pseudomonadota</taxon>
        <taxon>Gammaproteobacteria</taxon>
        <taxon>Alteromonadales</taxon>
        <taxon>Pseudoalteromonadaceae</taxon>
        <taxon>Pseudoalteromonas</taxon>
    </lineage>
</organism>
<proteinExistence type="predicted"/>
<reference evidence="2" key="1">
    <citation type="submission" date="2020-04" db="EMBL/GenBank/DDBJ databases">
        <title>Genome Sequencing for Pseudoaltermonas arctica.</title>
        <authorList>
            <person name="Elkins N.S."/>
        </authorList>
    </citation>
    <scope>NUCLEOTIDE SEQUENCE [LARGE SCALE GENOMIC DNA]</scope>
    <source>
        <strain evidence="2">NEC-BIFX-2020_0012</strain>
    </source>
</reference>
<comment type="caution">
    <text evidence="2">The sequence shown here is derived from an EMBL/GenBank/DDBJ whole genome shotgun (WGS) entry which is preliminary data.</text>
</comment>
<dbReference type="Proteomes" id="UP000570493">
    <property type="component" value="Unassembled WGS sequence"/>
</dbReference>
<keyword evidence="1" id="KW-0472">Membrane</keyword>
<feature type="transmembrane region" description="Helical" evidence="1">
    <location>
        <begin position="31"/>
        <end position="50"/>
    </location>
</feature>
<keyword evidence="1" id="KW-1133">Transmembrane helix</keyword>
<accession>A0A7Y0DU76</accession>
<keyword evidence="1" id="KW-0812">Transmembrane</keyword>
<keyword evidence="3" id="KW-1185">Reference proteome</keyword>
<evidence type="ECO:0000256" key="1">
    <source>
        <dbReference type="SAM" id="Phobius"/>
    </source>
</evidence>
<dbReference type="AlphaFoldDB" id="A0A7Y0DU76"/>
<sequence length="137" mass="15195">MNLQNFPPAKTHSTLSRWQLRARALFAGRELFSVLVILLINSAMLINGSVEDATELKNILTDDAIYESSLINVLSFLAYPVVSCQLLIGLCWLIFHFFPARRAGVILRKAAFAFRQTKTSLVVHSAHGCRAPPLVNG</sequence>
<evidence type="ECO:0000313" key="3">
    <source>
        <dbReference type="Proteomes" id="UP000570493"/>
    </source>
</evidence>
<feature type="transmembrane region" description="Helical" evidence="1">
    <location>
        <begin position="70"/>
        <end position="98"/>
    </location>
</feature>
<dbReference type="RefSeq" id="WP_169020686.1">
    <property type="nucleotide sequence ID" value="NZ_JABBMT010000021.1"/>
</dbReference>
<dbReference type="EMBL" id="JABBMT010000021">
    <property type="protein sequence ID" value="NMM41715.1"/>
    <property type="molecule type" value="Genomic_DNA"/>
</dbReference>
<evidence type="ECO:0000313" key="2">
    <source>
        <dbReference type="EMBL" id="NMM41715.1"/>
    </source>
</evidence>